<organism evidence="1 2">
    <name type="scientific">Rhodococcus qingshengii</name>
    <dbReference type="NCBI Taxonomy" id="334542"/>
    <lineage>
        <taxon>Bacteria</taxon>
        <taxon>Bacillati</taxon>
        <taxon>Actinomycetota</taxon>
        <taxon>Actinomycetes</taxon>
        <taxon>Mycobacteriales</taxon>
        <taxon>Nocardiaceae</taxon>
        <taxon>Rhodococcus</taxon>
        <taxon>Rhodococcus erythropolis group</taxon>
    </lineage>
</organism>
<dbReference type="RefSeq" id="WP_275232358.1">
    <property type="nucleotide sequence ID" value="NZ_JARDXE010000017.1"/>
</dbReference>
<name>A0AAW6LRM5_RHOSG</name>
<proteinExistence type="predicted"/>
<reference evidence="1" key="1">
    <citation type="submission" date="2023-02" db="EMBL/GenBank/DDBJ databases">
        <title>A novel hydrolase synthesized by Rhodococcus erythropolis HQ is responsible for the detoxification of Zearalenone.</title>
        <authorList>
            <person name="Hu J."/>
            <person name="Xu J."/>
        </authorList>
    </citation>
    <scope>NUCLEOTIDE SEQUENCE</scope>
    <source>
        <strain evidence="1">HQ</strain>
    </source>
</reference>
<gene>
    <name evidence="1" type="ORF">PXH69_24445</name>
</gene>
<sequence length="84" mass="9111">MATTEIEFGIRTPNCAVVGVTKDMSEYVKKAASLPSPAYGERIRYSVARLVTTELKREGAITVSTTTTGDWFKFALPVSAAQHS</sequence>
<protein>
    <submittedName>
        <fullName evidence="1">Uncharacterized protein</fullName>
    </submittedName>
</protein>
<evidence type="ECO:0000313" key="2">
    <source>
        <dbReference type="Proteomes" id="UP001217325"/>
    </source>
</evidence>
<dbReference type="EMBL" id="JARDXE010000017">
    <property type="protein sequence ID" value="MDE8648121.1"/>
    <property type="molecule type" value="Genomic_DNA"/>
</dbReference>
<accession>A0AAW6LRM5</accession>
<dbReference type="AlphaFoldDB" id="A0AAW6LRM5"/>
<dbReference type="Proteomes" id="UP001217325">
    <property type="component" value="Unassembled WGS sequence"/>
</dbReference>
<comment type="caution">
    <text evidence="1">The sequence shown here is derived from an EMBL/GenBank/DDBJ whole genome shotgun (WGS) entry which is preliminary data.</text>
</comment>
<evidence type="ECO:0000313" key="1">
    <source>
        <dbReference type="EMBL" id="MDE8648121.1"/>
    </source>
</evidence>